<proteinExistence type="predicted"/>
<organism evidence="1">
    <name type="scientific">Eubacterium limosum</name>
    <dbReference type="NCBI Taxonomy" id="1736"/>
    <lineage>
        <taxon>Bacteria</taxon>
        <taxon>Bacillati</taxon>
        <taxon>Bacillota</taxon>
        <taxon>Clostridia</taxon>
        <taxon>Eubacteriales</taxon>
        <taxon>Eubacteriaceae</taxon>
        <taxon>Eubacterium</taxon>
    </lineage>
</organism>
<name>A0A6N3AJE6_EUBLI</name>
<reference evidence="1" key="1">
    <citation type="submission" date="2019-11" db="EMBL/GenBank/DDBJ databases">
        <authorList>
            <person name="Feng L."/>
        </authorList>
    </citation>
    <scope>NUCLEOTIDE SEQUENCE</scope>
    <source>
        <strain evidence="1">ElimosumLFYP34</strain>
    </source>
</reference>
<evidence type="ECO:0000313" key="1">
    <source>
        <dbReference type="EMBL" id="VYT89630.1"/>
    </source>
</evidence>
<accession>A0A6N3AJE6</accession>
<sequence length="41" mass="4666">MDKLESSGNLVKWLSVTNRFTGMALDKESSERILNLGQHFL</sequence>
<protein>
    <submittedName>
        <fullName evidence="1">Uncharacterized protein</fullName>
    </submittedName>
</protein>
<dbReference type="EMBL" id="CACRTR010000004">
    <property type="protein sequence ID" value="VYT89630.1"/>
    <property type="molecule type" value="Genomic_DNA"/>
</dbReference>
<dbReference type="AlphaFoldDB" id="A0A6N3AJE6"/>
<gene>
    <name evidence="1" type="ORF">ELLFYP34_02186</name>
</gene>